<dbReference type="RefSeq" id="WP_167188551.1">
    <property type="nucleotide sequence ID" value="NZ_JAAONZ010000012.1"/>
</dbReference>
<keyword evidence="5 6" id="KW-0472">Membrane</keyword>
<feature type="transmembrane region" description="Helical" evidence="6">
    <location>
        <begin position="172"/>
        <end position="194"/>
    </location>
</feature>
<dbReference type="SUPFAM" id="SSF103473">
    <property type="entry name" value="MFS general substrate transporter"/>
    <property type="match status" value="1"/>
</dbReference>
<dbReference type="GO" id="GO:0016020">
    <property type="term" value="C:membrane"/>
    <property type="evidence" value="ECO:0007669"/>
    <property type="project" value="UniProtKB-SubCell"/>
</dbReference>
<dbReference type="PANTHER" id="PTHR23505">
    <property type="entry name" value="SPINSTER"/>
    <property type="match status" value="1"/>
</dbReference>
<reference evidence="8" key="1">
    <citation type="submission" date="2020-03" db="EMBL/GenBank/DDBJ databases">
        <authorList>
            <person name="Guo F."/>
        </authorList>
    </citation>
    <scope>NUCLEOTIDE SEQUENCE</scope>
    <source>
        <strain evidence="8">JCM 30134</strain>
    </source>
</reference>
<feature type="transmembrane region" description="Helical" evidence="6">
    <location>
        <begin position="86"/>
        <end position="108"/>
    </location>
</feature>
<evidence type="ECO:0000256" key="3">
    <source>
        <dbReference type="ARBA" id="ARBA00022692"/>
    </source>
</evidence>
<keyword evidence="2" id="KW-0813">Transport</keyword>
<feature type="transmembrane region" description="Helical" evidence="6">
    <location>
        <begin position="396"/>
        <end position="416"/>
    </location>
</feature>
<name>A0A9E5MLE4_9GAMM</name>
<evidence type="ECO:0000256" key="6">
    <source>
        <dbReference type="SAM" id="Phobius"/>
    </source>
</evidence>
<dbReference type="EMBL" id="JAAONZ010000012">
    <property type="protein sequence ID" value="NHO66892.1"/>
    <property type="molecule type" value="Genomic_DNA"/>
</dbReference>
<feature type="transmembrane region" description="Helical" evidence="6">
    <location>
        <begin position="257"/>
        <end position="279"/>
    </location>
</feature>
<dbReference type="PROSITE" id="PS50850">
    <property type="entry name" value="MFS"/>
    <property type="match status" value="1"/>
</dbReference>
<feature type="transmembrane region" description="Helical" evidence="6">
    <location>
        <begin position="214"/>
        <end position="237"/>
    </location>
</feature>
<keyword evidence="4 6" id="KW-1133">Transmembrane helix</keyword>
<proteinExistence type="predicted"/>
<accession>A0A9E5MLE4</accession>
<feature type="transmembrane region" description="Helical" evidence="6">
    <location>
        <begin position="53"/>
        <end position="74"/>
    </location>
</feature>
<comment type="caution">
    <text evidence="8">The sequence shown here is derived from an EMBL/GenBank/DDBJ whole genome shotgun (WGS) entry which is preliminary data.</text>
</comment>
<dbReference type="PANTHER" id="PTHR23505:SF79">
    <property type="entry name" value="PROTEIN SPINSTER"/>
    <property type="match status" value="1"/>
</dbReference>
<dbReference type="InterPro" id="IPR044770">
    <property type="entry name" value="MFS_spinster-like"/>
</dbReference>
<evidence type="ECO:0000313" key="8">
    <source>
        <dbReference type="EMBL" id="NHO66892.1"/>
    </source>
</evidence>
<feature type="transmembrane region" description="Helical" evidence="6">
    <location>
        <begin position="322"/>
        <end position="342"/>
    </location>
</feature>
<dbReference type="InterPro" id="IPR036259">
    <property type="entry name" value="MFS_trans_sf"/>
</dbReference>
<dbReference type="InterPro" id="IPR011701">
    <property type="entry name" value="MFS"/>
</dbReference>
<keyword evidence="9" id="KW-1185">Reference proteome</keyword>
<evidence type="ECO:0000256" key="4">
    <source>
        <dbReference type="ARBA" id="ARBA00022989"/>
    </source>
</evidence>
<protein>
    <submittedName>
        <fullName evidence="8">MFS transporter</fullName>
    </submittedName>
</protein>
<feature type="transmembrane region" description="Helical" evidence="6">
    <location>
        <begin position="291"/>
        <end position="310"/>
    </location>
</feature>
<dbReference type="Pfam" id="PF07690">
    <property type="entry name" value="MFS_1"/>
    <property type="match status" value="1"/>
</dbReference>
<sequence length="445" mass="48066">MQADHHLPERYSPAYRNFVLALLVLVYVFNFIDRQLMTILLEPIKAEFGASDTAMGFLTGFAFALFYATLGLPIARLADRWSRRNVLSISVILWSVMTSLCAGASGFLQMALLRVGVGVGEAGGTPPSQSLIADYFPPHQRSTAMGIHSTGSQIGVLLGMFGGAVIADQLGWRMAFIIFGVPGVVIGLLVALLIKEPVKPKPPQESLLQSMRQLWALPAFMQLSLATAFTALSGYGLGTWFPSFLIRVHGVSLVEAGLILGLAGTFAGLAGAITGGLLCDRLCQRDTRWQLRLPAIGAGLSLIFMALFLLWPSQQFWLIQDFHLPVAVVFFVFGGFFSAFWLGPTYAAVQTLSPSHLRTQASAMLMLLLNLIGMGLGPVLIGTLSDIFTPTLGEQAIRYAMLVSLAAVAIGSLLYWRAAQAYGDHMDRSTGEDNMSKNNTVADIT</sequence>
<evidence type="ECO:0000256" key="5">
    <source>
        <dbReference type="ARBA" id="ARBA00023136"/>
    </source>
</evidence>
<feature type="transmembrane region" description="Helical" evidence="6">
    <location>
        <begin position="14"/>
        <end position="32"/>
    </location>
</feature>
<comment type="subcellular location">
    <subcellularLocation>
        <location evidence="1">Membrane</location>
        <topology evidence="1">Multi-pass membrane protein</topology>
    </subcellularLocation>
</comment>
<keyword evidence="3 6" id="KW-0812">Transmembrane</keyword>
<organism evidence="8 9">
    <name type="scientific">Pseudomaricurvus hydrocarbonicus</name>
    <dbReference type="NCBI Taxonomy" id="1470433"/>
    <lineage>
        <taxon>Bacteria</taxon>
        <taxon>Pseudomonadati</taxon>
        <taxon>Pseudomonadota</taxon>
        <taxon>Gammaproteobacteria</taxon>
        <taxon>Cellvibrionales</taxon>
        <taxon>Cellvibrionaceae</taxon>
        <taxon>Pseudomaricurvus</taxon>
    </lineage>
</organism>
<feature type="domain" description="Major facilitator superfamily (MFS) profile" evidence="7">
    <location>
        <begin position="19"/>
        <end position="423"/>
    </location>
</feature>
<dbReference type="Gene3D" id="1.20.1250.20">
    <property type="entry name" value="MFS general substrate transporter like domains"/>
    <property type="match status" value="1"/>
</dbReference>
<evidence type="ECO:0000259" key="7">
    <source>
        <dbReference type="PROSITE" id="PS50850"/>
    </source>
</evidence>
<dbReference type="InterPro" id="IPR020846">
    <property type="entry name" value="MFS_dom"/>
</dbReference>
<evidence type="ECO:0000313" key="9">
    <source>
        <dbReference type="Proteomes" id="UP000787472"/>
    </source>
</evidence>
<evidence type="ECO:0000256" key="1">
    <source>
        <dbReference type="ARBA" id="ARBA00004141"/>
    </source>
</evidence>
<dbReference type="Proteomes" id="UP000787472">
    <property type="component" value="Unassembled WGS sequence"/>
</dbReference>
<dbReference type="CDD" id="cd17328">
    <property type="entry name" value="MFS_spinster_like"/>
    <property type="match status" value="1"/>
</dbReference>
<feature type="transmembrane region" description="Helical" evidence="6">
    <location>
        <begin position="363"/>
        <end position="384"/>
    </location>
</feature>
<gene>
    <name evidence="8" type="ORF">G8770_15175</name>
</gene>
<dbReference type="GO" id="GO:0022857">
    <property type="term" value="F:transmembrane transporter activity"/>
    <property type="evidence" value="ECO:0007669"/>
    <property type="project" value="InterPro"/>
</dbReference>
<dbReference type="AlphaFoldDB" id="A0A9E5MLE4"/>
<evidence type="ECO:0000256" key="2">
    <source>
        <dbReference type="ARBA" id="ARBA00022448"/>
    </source>
</evidence>